<reference evidence="1 2" key="1">
    <citation type="submission" date="2019-11" db="EMBL/GenBank/DDBJ databases">
        <title>Genome sequence of Deinococcus xianganensis Y35, AI-2 producing algicidal bacterium, isolated from lake water.</title>
        <authorList>
            <person name="Li Y."/>
        </authorList>
    </citation>
    <scope>NUCLEOTIDE SEQUENCE [LARGE SCALE GENOMIC DNA]</scope>
    <source>
        <strain evidence="1 2">Y35</strain>
    </source>
</reference>
<evidence type="ECO:0000313" key="2">
    <source>
        <dbReference type="Proteomes" id="UP000430519"/>
    </source>
</evidence>
<proteinExistence type="predicted"/>
<name>A0A6I4YKS4_9DEIO</name>
<feature type="non-terminal residue" evidence="1">
    <location>
        <position position="1"/>
    </location>
</feature>
<organism evidence="1 2">
    <name type="scientific">Deinococcus xianganensis</name>
    <dbReference type="NCBI Taxonomy" id="1507289"/>
    <lineage>
        <taxon>Bacteria</taxon>
        <taxon>Thermotogati</taxon>
        <taxon>Deinococcota</taxon>
        <taxon>Deinococci</taxon>
        <taxon>Deinococcales</taxon>
        <taxon>Deinococcaceae</taxon>
        <taxon>Deinococcus</taxon>
    </lineage>
</organism>
<evidence type="ECO:0000313" key="1">
    <source>
        <dbReference type="EMBL" id="MXV22112.1"/>
    </source>
</evidence>
<keyword evidence="2" id="KW-1185">Reference proteome</keyword>
<feature type="non-terminal residue" evidence="1">
    <location>
        <position position="109"/>
    </location>
</feature>
<accession>A0A6I4YKS4</accession>
<dbReference type="EMBL" id="WVHK01000238">
    <property type="protein sequence ID" value="MXV22112.1"/>
    <property type="molecule type" value="Genomic_DNA"/>
</dbReference>
<comment type="caution">
    <text evidence="1">The sequence shown here is derived from an EMBL/GenBank/DDBJ whole genome shotgun (WGS) entry which is preliminary data.</text>
</comment>
<sequence>GWPVTALAALPLLALLHPALLPVGAALAVLGAAGHWTRTLADDLPPRLLVQLEVEAVRAGARRFGLPVPDVDRDGHLPPRRWVPALRRVSPGGALWWRGALHLTRRRSR</sequence>
<protein>
    <submittedName>
        <fullName evidence="1">Uncharacterized protein</fullName>
    </submittedName>
</protein>
<dbReference type="RefSeq" id="WP_160982725.1">
    <property type="nucleotide sequence ID" value="NZ_WVHK01000238.1"/>
</dbReference>
<dbReference type="Proteomes" id="UP000430519">
    <property type="component" value="Unassembled WGS sequence"/>
</dbReference>
<gene>
    <name evidence="1" type="ORF">GLX28_21075</name>
</gene>
<dbReference type="AlphaFoldDB" id="A0A6I4YKS4"/>